<evidence type="ECO:0000256" key="6">
    <source>
        <dbReference type="ARBA" id="ARBA00022840"/>
    </source>
</evidence>
<dbReference type="OrthoDB" id="9762169at2"/>
<dbReference type="Proteomes" id="UP000234206">
    <property type="component" value="Unassembled WGS sequence"/>
</dbReference>
<dbReference type="PROSITE" id="PS00107">
    <property type="entry name" value="PROTEIN_KINASE_ATP"/>
    <property type="match status" value="1"/>
</dbReference>
<organism evidence="10 11">
    <name type="scientific">Kytococcus schroeteri</name>
    <dbReference type="NCBI Taxonomy" id="138300"/>
    <lineage>
        <taxon>Bacteria</taxon>
        <taxon>Bacillati</taxon>
        <taxon>Actinomycetota</taxon>
        <taxon>Actinomycetes</taxon>
        <taxon>Micrococcales</taxon>
        <taxon>Kytococcaceae</taxon>
        <taxon>Kytococcus</taxon>
    </lineage>
</organism>
<feature type="region of interest" description="Disordered" evidence="8">
    <location>
        <begin position="268"/>
        <end position="287"/>
    </location>
</feature>
<dbReference type="InterPro" id="IPR000719">
    <property type="entry name" value="Prot_kinase_dom"/>
</dbReference>
<dbReference type="Gene3D" id="1.10.510.10">
    <property type="entry name" value="Transferase(Phosphotransferase) domain 1"/>
    <property type="match status" value="1"/>
</dbReference>
<evidence type="ECO:0000259" key="9">
    <source>
        <dbReference type="PROSITE" id="PS50011"/>
    </source>
</evidence>
<dbReference type="PANTHER" id="PTHR43289">
    <property type="entry name" value="MITOGEN-ACTIVATED PROTEIN KINASE KINASE KINASE 20-RELATED"/>
    <property type="match status" value="1"/>
</dbReference>
<dbReference type="InterPro" id="IPR017441">
    <property type="entry name" value="Protein_kinase_ATP_BS"/>
</dbReference>
<evidence type="ECO:0000313" key="10">
    <source>
        <dbReference type="EMBL" id="PKZ41895.1"/>
    </source>
</evidence>
<feature type="domain" description="Protein kinase" evidence="9">
    <location>
        <begin position="9"/>
        <end position="291"/>
    </location>
</feature>
<dbReference type="PROSITE" id="PS50011">
    <property type="entry name" value="PROTEIN_KINASE_DOM"/>
    <property type="match status" value="1"/>
</dbReference>
<accession>A0A2I1PB83</accession>
<evidence type="ECO:0000256" key="1">
    <source>
        <dbReference type="ARBA" id="ARBA00012513"/>
    </source>
</evidence>
<keyword evidence="2" id="KW-0723">Serine/threonine-protein kinase</keyword>
<evidence type="ECO:0000256" key="2">
    <source>
        <dbReference type="ARBA" id="ARBA00022527"/>
    </source>
</evidence>
<dbReference type="InterPro" id="IPR008266">
    <property type="entry name" value="Tyr_kinase_AS"/>
</dbReference>
<evidence type="ECO:0000256" key="8">
    <source>
        <dbReference type="SAM" id="MobiDB-lite"/>
    </source>
</evidence>
<gene>
    <name evidence="10" type="ORF">CYJ76_05460</name>
</gene>
<dbReference type="PROSITE" id="PS00109">
    <property type="entry name" value="PROTEIN_KINASE_TYR"/>
    <property type="match status" value="1"/>
</dbReference>
<protein>
    <recommendedName>
        <fullName evidence="1">non-specific serine/threonine protein kinase</fullName>
        <ecNumber evidence="1">2.7.11.1</ecNumber>
    </recommendedName>
</protein>
<evidence type="ECO:0000256" key="4">
    <source>
        <dbReference type="ARBA" id="ARBA00022741"/>
    </source>
</evidence>
<dbReference type="Gene3D" id="3.30.200.20">
    <property type="entry name" value="Phosphorylase Kinase, domain 1"/>
    <property type="match status" value="1"/>
</dbReference>
<evidence type="ECO:0000256" key="7">
    <source>
        <dbReference type="PROSITE-ProRule" id="PRU10141"/>
    </source>
</evidence>
<dbReference type="PANTHER" id="PTHR43289:SF6">
    <property type="entry name" value="SERINE_THREONINE-PROTEIN KINASE NEKL-3"/>
    <property type="match status" value="1"/>
</dbReference>
<keyword evidence="6 7" id="KW-0067">ATP-binding</keyword>
<dbReference type="SUPFAM" id="SSF56112">
    <property type="entry name" value="Protein kinase-like (PK-like)"/>
    <property type="match status" value="1"/>
</dbReference>
<reference evidence="10 11" key="1">
    <citation type="submission" date="2017-12" db="EMBL/GenBank/DDBJ databases">
        <title>Phylogenetic diversity of female urinary microbiome.</title>
        <authorList>
            <person name="Thomas-White K."/>
            <person name="Wolfe A.J."/>
        </authorList>
    </citation>
    <scope>NUCLEOTIDE SEQUENCE [LARGE SCALE GENOMIC DNA]</scope>
    <source>
        <strain evidence="10 11">UMB1298</strain>
    </source>
</reference>
<feature type="binding site" evidence="7">
    <location>
        <position position="38"/>
    </location>
    <ligand>
        <name>ATP</name>
        <dbReference type="ChEBI" id="CHEBI:30616"/>
    </ligand>
</feature>
<dbReference type="GO" id="GO:0004674">
    <property type="term" value="F:protein serine/threonine kinase activity"/>
    <property type="evidence" value="ECO:0007669"/>
    <property type="project" value="UniProtKB-KW"/>
</dbReference>
<sequence length="402" mass="43192">MSRHRVGRLHLQEVLGVGSFATVHRAHDPVLDDTVVVKVLAENHSLNPDVRERFITEGRLQRRIRSEHVVGVHDLGETDHQQPYLVLEEADRGSLGARVEARRRAGWSASTDDLLVVARDLAAALGAVHAARVVHRDLSPANVLLRSWPADRPGAGARHRQGPPRATLLEPDERLLLSDLGLCKDLAVNSGLTVGVGTRGFRAPEMDAPAGVVDHRTDLWSLSALVTWVAGDAELPQPVVAALRRGCATDPDDRPADVQEWLRELETALAPRTTPSPTPPAPEGASRRELLRGLVPAGAGVVGAVAGAVLWPRLTQPGDTHGAARVEVSGPAEVAVGERAAFVLDHSDVTSWVWELPDGRFVSGRRRVVLTPRGAGRARVVVRATTTDGAPLVTTHHLRVTP</sequence>
<keyword evidence="5 10" id="KW-0418">Kinase</keyword>
<keyword evidence="3" id="KW-0808">Transferase</keyword>
<proteinExistence type="predicted"/>
<keyword evidence="4 7" id="KW-0547">Nucleotide-binding</keyword>
<dbReference type="Pfam" id="PF00069">
    <property type="entry name" value="Pkinase"/>
    <property type="match status" value="1"/>
</dbReference>
<evidence type="ECO:0000256" key="3">
    <source>
        <dbReference type="ARBA" id="ARBA00022679"/>
    </source>
</evidence>
<dbReference type="RefSeq" id="WP_101849461.1">
    <property type="nucleotide sequence ID" value="NZ_PKIZ01000008.1"/>
</dbReference>
<evidence type="ECO:0000256" key="5">
    <source>
        <dbReference type="ARBA" id="ARBA00022777"/>
    </source>
</evidence>
<dbReference type="GO" id="GO:0005524">
    <property type="term" value="F:ATP binding"/>
    <property type="evidence" value="ECO:0007669"/>
    <property type="project" value="UniProtKB-UniRule"/>
</dbReference>
<dbReference type="InterPro" id="IPR011009">
    <property type="entry name" value="Kinase-like_dom_sf"/>
</dbReference>
<comment type="caution">
    <text evidence="10">The sequence shown here is derived from an EMBL/GenBank/DDBJ whole genome shotgun (WGS) entry which is preliminary data.</text>
</comment>
<keyword evidence="11" id="KW-1185">Reference proteome</keyword>
<dbReference type="EMBL" id="PKIZ01000008">
    <property type="protein sequence ID" value="PKZ41895.1"/>
    <property type="molecule type" value="Genomic_DNA"/>
</dbReference>
<dbReference type="EC" id="2.7.11.1" evidence="1"/>
<name>A0A2I1PB83_9MICO</name>
<evidence type="ECO:0000313" key="11">
    <source>
        <dbReference type="Proteomes" id="UP000234206"/>
    </source>
</evidence>
<dbReference type="AlphaFoldDB" id="A0A2I1PB83"/>